<evidence type="ECO:0000313" key="3">
    <source>
        <dbReference type="Proteomes" id="UP001358586"/>
    </source>
</evidence>
<dbReference type="InterPro" id="IPR028919">
    <property type="entry name" value="Viral_movement"/>
</dbReference>
<dbReference type="Proteomes" id="UP001358586">
    <property type="component" value="Chromosome 8"/>
</dbReference>
<organism evidence="2 3">
    <name type="scientific">Gossypium arboreum</name>
    <name type="common">Tree cotton</name>
    <name type="synonym">Gossypium nanking</name>
    <dbReference type="NCBI Taxonomy" id="29729"/>
    <lineage>
        <taxon>Eukaryota</taxon>
        <taxon>Viridiplantae</taxon>
        <taxon>Streptophyta</taxon>
        <taxon>Embryophyta</taxon>
        <taxon>Tracheophyta</taxon>
        <taxon>Spermatophyta</taxon>
        <taxon>Magnoliopsida</taxon>
        <taxon>eudicotyledons</taxon>
        <taxon>Gunneridae</taxon>
        <taxon>Pentapetalae</taxon>
        <taxon>rosids</taxon>
        <taxon>malvids</taxon>
        <taxon>Malvales</taxon>
        <taxon>Malvaceae</taxon>
        <taxon>Malvoideae</taxon>
        <taxon>Gossypium</taxon>
    </lineage>
</organism>
<gene>
    <name evidence="2" type="ORF">PVK06_026191</name>
</gene>
<sequence length="237" mass="26343">MVDSMGPSVGEPSHQIKSAFSPVKSIRTLIKGSTKQVREYIQASWFDSYPISAASPEQFVTLEIPAEFPAEWKRAGYTHIHFGAIRLALNYHGTAGKPVVTRIALLDSRYLEYQNACIATIEATLNSSLVMVTLFPNFTMVLADLNLPTALKVQIQIAGAPQELQLLRQPYCYRPILPTSPFKPQPVTLNPSKPNYNQSAQIKPKTRLQFEPNFDPPKIQPTRSPNPSTNSPNPTKP</sequence>
<keyword evidence="3" id="KW-1185">Reference proteome</keyword>
<feature type="compositionally biased region" description="Low complexity" evidence="1">
    <location>
        <begin position="221"/>
        <end position="237"/>
    </location>
</feature>
<name>A0ABR0NX39_GOSAR</name>
<comment type="caution">
    <text evidence="2">The sequence shown here is derived from an EMBL/GenBank/DDBJ whole genome shotgun (WGS) entry which is preliminary data.</text>
</comment>
<dbReference type="Pfam" id="PF01107">
    <property type="entry name" value="MP"/>
    <property type="match status" value="1"/>
</dbReference>
<reference evidence="2 3" key="1">
    <citation type="submission" date="2023-03" db="EMBL/GenBank/DDBJ databases">
        <title>WGS of Gossypium arboreum.</title>
        <authorList>
            <person name="Yu D."/>
        </authorList>
    </citation>
    <scope>NUCLEOTIDE SEQUENCE [LARGE SCALE GENOMIC DNA]</scope>
    <source>
        <tissue evidence="2">Leaf</tissue>
    </source>
</reference>
<accession>A0ABR0NX39</accession>
<protein>
    <submittedName>
        <fullName evidence="2">Uncharacterized protein</fullName>
    </submittedName>
</protein>
<feature type="region of interest" description="Disordered" evidence="1">
    <location>
        <begin position="183"/>
        <end position="237"/>
    </location>
</feature>
<dbReference type="InterPro" id="IPR053098">
    <property type="entry name" value="Petuviruses_polyprotein"/>
</dbReference>
<dbReference type="PANTHER" id="PTHR48435">
    <property type="entry name" value="POLYPROTEIN"/>
    <property type="match status" value="1"/>
</dbReference>
<evidence type="ECO:0000313" key="2">
    <source>
        <dbReference type="EMBL" id="KAK5810874.1"/>
    </source>
</evidence>
<dbReference type="PANTHER" id="PTHR48435:SF1">
    <property type="entry name" value="POLYPROTEIN"/>
    <property type="match status" value="1"/>
</dbReference>
<feature type="compositionally biased region" description="Polar residues" evidence="1">
    <location>
        <begin position="187"/>
        <end position="201"/>
    </location>
</feature>
<proteinExistence type="predicted"/>
<evidence type="ECO:0000256" key="1">
    <source>
        <dbReference type="SAM" id="MobiDB-lite"/>
    </source>
</evidence>
<dbReference type="EMBL" id="JARKNE010000008">
    <property type="protein sequence ID" value="KAK5810874.1"/>
    <property type="molecule type" value="Genomic_DNA"/>
</dbReference>